<gene>
    <name evidence="1" type="ORF">BGZ65_011840</name>
</gene>
<reference evidence="1" key="1">
    <citation type="journal article" date="2020" name="Fungal Divers.">
        <title>Resolving the Mortierellaceae phylogeny through synthesis of multi-gene phylogenetics and phylogenomics.</title>
        <authorList>
            <person name="Vandepol N."/>
            <person name="Liber J."/>
            <person name="Desiro A."/>
            <person name="Na H."/>
            <person name="Kennedy M."/>
            <person name="Barry K."/>
            <person name="Grigoriev I.V."/>
            <person name="Miller A.N."/>
            <person name="O'Donnell K."/>
            <person name="Stajich J.E."/>
            <person name="Bonito G."/>
        </authorList>
    </citation>
    <scope>NUCLEOTIDE SEQUENCE</scope>
    <source>
        <strain evidence="1">MES-2147</strain>
    </source>
</reference>
<dbReference type="Proteomes" id="UP000749646">
    <property type="component" value="Unassembled WGS sequence"/>
</dbReference>
<feature type="non-terminal residue" evidence="1">
    <location>
        <position position="1"/>
    </location>
</feature>
<dbReference type="AlphaFoldDB" id="A0A9P6SR22"/>
<proteinExistence type="predicted"/>
<accession>A0A9P6SR22</accession>
<comment type="caution">
    <text evidence="1">The sequence shown here is derived from an EMBL/GenBank/DDBJ whole genome shotgun (WGS) entry which is preliminary data.</text>
</comment>
<organism evidence="1 2">
    <name type="scientific">Modicella reniformis</name>
    <dbReference type="NCBI Taxonomy" id="1440133"/>
    <lineage>
        <taxon>Eukaryota</taxon>
        <taxon>Fungi</taxon>
        <taxon>Fungi incertae sedis</taxon>
        <taxon>Mucoromycota</taxon>
        <taxon>Mortierellomycotina</taxon>
        <taxon>Mortierellomycetes</taxon>
        <taxon>Mortierellales</taxon>
        <taxon>Mortierellaceae</taxon>
        <taxon>Modicella</taxon>
    </lineage>
</organism>
<dbReference type="OrthoDB" id="1262810at2759"/>
<keyword evidence="2" id="KW-1185">Reference proteome</keyword>
<protein>
    <submittedName>
        <fullName evidence="1">Uncharacterized protein</fullName>
    </submittedName>
</protein>
<evidence type="ECO:0000313" key="2">
    <source>
        <dbReference type="Proteomes" id="UP000749646"/>
    </source>
</evidence>
<dbReference type="EMBL" id="JAAAHW010002073">
    <property type="protein sequence ID" value="KAF9992752.1"/>
    <property type="molecule type" value="Genomic_DNA"/>
</dbReference>
<feature type="non-terminal residue" evidence="1">
    <location>
        <position position="412"/>
    </location>
</feature>
<sequence length="412" mass="46702">KGLAGGSDQVDPKCIWNRYLMQEFMPVTVANAFEKLLKWMFRAEAQGGPKAKEIEYAIEQYFKFWPLKVKMDGVQGQNDVGMFSKRFLRTSYVQPIFPCRFARMTPSVIGHKGCEVVFTGKSLNNVPGSINRVIRGRLQSMGINVCDCSDRIQTQIETDWKSSTGSAALNFSQIDPDLVRRLIREDPMFIPKSAKTVEEKRWILGFTLEALLDTKALAAMSEPLKGLALIPLMNGEWKELQTEGPLSPVYYTAKPAMRELIKGANVLVDESLFRNVKDPKQGETHVVTNLERILSRLVKDTPFCIKEMPPEKFAEVICAENPNGVPVELRDKVWRLLDTFEDLRPFGEVPILKTLDGDIKPLKHAFQGLEISTIQDVNFKQSMRDLAMLLRDLAIVVLDAAQNNRHPYLLKQ</sequence>
<name>A0A9P6SR22_9FUNG</name>
<evidence type="ECO:0000313" key="1">
    <source>
        <dbReference type="EMBL" id="KAF9992752.1"/>
    </source>
</evidence>